<dbReference type="AlphaFoldDB" id="A0A5D3KBH9"/>
<comment type="caution">
    <text evidence="1">The sequence shown here is derived from an EMBL/GenBank/DDBJ whole genome shotgun (WGS) entry which is preliminary data.</text>
</comment>
<name>A0A5D3KBH9_9BRAD</name>
<gene>
    <name evidence="1" type="ORF">FXB40_21595</name>
</gene>
<protein>
    <submittedName>
        <fullName evidence="1">Uncharacterized protein</fullName>
    </submittedName>
</protein>
<proteinExistence type="predicted"/>
<evidence type="ECO:0000313" key="2">
    <source>
        <dbReference type="Proteomes" id="UP000324758"/>
    </source>
</evidence>
<dbReference type="EMBL" id="VSSS01000032">
    <property type="protein sequence ID" value="TYL93427.1"/>
    <property type="molecule type" value="Genomic_DNA"/>
</dbReference>
<sequence>MCLRLQWQLMCYGDRNSEGFKRLTTVVGLGLSLHFLSEAFRAKVNPVHFKAKTFYVYSSADLNPLIDVKNDLLGRYPFRQPEGLVPEEEANTYRIKKAIYDAFLADDTGAIIAIANQLSYVTNSASVSYDIYFDDYVHASYTNFYVGEIVDALDTTVLLTAYLFDRLNLRSAARKYYSTYYQAMRLILLPGMNSEARLLSRRLVAVRVKLRLLLDSPLSREHADSSYVDTLIEMFLQQVLAEHEFTRYRQKHITYPVVGALGYVCG</sequence>
<accession>A0A5D3KBH9</accession>
<reference evidence="1 2" key="1">
    <citation type="submission" date="2019-08" db="EMBL/GenBank/DDBJ databases">
        <title>Bradyrhizobium hipponensis sp. nov., a rhizobium isolated from a Lupinus angustifolius root nodule in Tunisia.</title>
        <authorList>
            <person name="Off K."/>
            <person name="Rejili M."/>
            <person name="Mars M."/>
            <person name="Brachmann A."/>
            <person name="Marin M."/>
        </authorList>
    </citation>
    <scope>NUCLEOTIDE SEQUENCE [LARGE SCALE GENOMIC DNA]</scope>
    <source>
        <strain evidence="1 2">CTAW71</strain>
    </source>
</reference>
<organism evidence="1 2">
    <name type="scientific">Bradyrhizobium rifense</name>
    <dbReference type="NCBI Taxonomy" id="515499"/>
    <lineage>
        <taxon>Bacteria</taxon>
        <taxon>Pseudomonadati</taxon>
        <taxon>Pseudomonadota</taxon>
        <taxon>Alphaproteobacteria</taxon>
        <taxon>Hyphomicrobiales</taxon>
        <taxon>Nitrobacteraceae</taxon>
        <taxon>Bradyrhizobium</taxon>
    </lineage>
</organism>
<evidence type="ECO:0000313" key="1">
    <source>
        <dbReference type="EMBL" id="TYL93427.1"/>
    </source>
</evidence>
<keyword evidence="2" id="KW-1185">Reference proteome</keyword>
<dbReference type="Proteomes" id="UP000324758">
    <property type="component" value="Unassembled WGS sequence"/>
</dbReference>
<dbReference type="RefSeq" id="WP_148774188.1">
    <property type="nucleotide sequence ID" value="NZ_VSSS01000032.1"/>
</dbReference>